<keyword evidence="5 6" id="KW-0472">Membrane</keyword>
<dbReference type="Pfam" id="PF02653">
    <property type="entry name" value="BPD_transp_2"/>
    <property type="match status" value="1"/>
</dbReference>
<keyword evidence="4 6" id="KW-1133">Transmembrane helix</keyword>
<dbReference type="InterPro" id="IPR001851">
    <property type="entry name" value="ABC_transp_permease"/>
</dbReference>
<name>A0A6B0YUU8_9CHLR</name>
<keyword evidence="2" id="KW-1003">Cell membrane</keyword>
<evidence type="ECO:0000256" key="5">
    <source>
        <dbReference type="ARBA" id="ARBA00023136"/>
    </source>
</evidence>
<dbReference type="GO" id="GO:0005886">
    <property type="term" value="C:plasma membrane"/>
    <property type="evidence" value="ECO:0007669"/>
    <property type="project" value="UniProtKB-SubCell"/>
</dbReference>
<comment type="caution">
    <text evidence="7">The sequence shown here is derived from an EMBL/GenBank/DDBJ whole genome shotgun (WGS) entry which is preliminary data.</text>
</comment>
<dbReference type="PANTHER" id="PTHR32196">
    <property type="entry name" value="ABC TRANSPORTER PERMEASE PROTEIN YPHD-RELATED-RELATED"/>
    <property type="match status" value="1"/>
</dbReference>
<evidence type="ECO:0000256" key="4">
    <source>
        <dbReference type="ARBA" id="ARBA00022989"/>
    </source>
</evidence>
<feature type="transmembrane region" description="Helical" evidence="6">
    <location>
        <begin position="308"/>
        <end position="326"/>
    </location>
</feature>
<comment type="subcellular location">
    <subcellularLocation>
        <location evidence="1">Cell membrane</location>
        <topology evidence="1">Multi-pass membrane protein</topology>
    </subcellularLocation>
</comment>
<feature type="transmembrane region" description="Helical" evidence="6">
    <location>
        <begin position="20"/>
        <end position="47"/>
    </location>
</feature>
<feature type="transmembrane region" description="Helical" evidence="6">
    <location>
        <begin position="103"/>
        <end position="124"/>
    </location>
</feature>
<accession>A0A6B0YUU8</accession>
<dbReference type="CDD" id="cd06579">
    <property type="entry name" value="TM_PBP1_transp_AraH_like"/>
    <property type="match status" value="1"/>
</dbReference>
<feature type="transmembrane region" description="Helical" evidence="6">
    <location>
        <begin position="222"/>
        <end position="243"/>
    </location>
</feature>
<organism evidence="7">
    <name type="scientific">Caldilineaceae bacterium SB0664_bin_27</name>
    <dbReference type="NCBI Taxonomy" id="2605260"/>
    <lineage>
        <taxon>Bacteria</taxon>
        <taxon>Bacillati</taxon>
        <taxon>Chloroflexota</taxon>
        <taxon>Caldilineae</taxon>
        <taxon>Caldilineales</taxon>
        <taxon>Caldilineaceae</taxon>
    </lineage>
</organism>
<feature type="transmembrane region" description="Helical" evidence="6">
    <location>
        <begin position="172"/>
        <end position="193"/>
    </location>
</feature>
<keyword evidence="3 6" id="KW-0812">Transmembrane</keyword>
<feature type="transmembrane region" description="Helical" evidence="6">
    <location>
        <begin position="53"/>
        <end position="74"/>
    </location>
</feature>
<sequence>MLGRLTQGELKIAGRRREQLLFLMDNGIYVVTVLLFIVFVFLAPYFFTPRNLVNILISASLAGIVTAGYTVAILAGQIDTSTQGVLAVATVTTALLFEELGFSLPMTVIFALLAGIAAGLFNGVIVVNGKIVAFVATLATQGVMLAIALFLSGGQTITIAREGLQEAVFIRVFGIPSSVWIMFFCYIVGYVLLTQTKLGAHIYATGADYRASLLSGVPVDRVIRIALVISALTAALTAVLVTARAKQSAMFGLAIAGSVDFVTALTAVLLGGFSLFGGVGRIERNLVAVLFLTILGNGLQLMNVPTGIILIVRGFALVLAVILSVLRARMT</sequence>
<evidence type="ECO:0000256" key="6">
    <source>
        <dbReference type="SAM" id="Phobius"/>
    </source>
</evidence>
<dbReference type="AlphaFoldDB" id="A0A6B0YUU8"/>
<evidence type="ECO:0000313" key="7">
    <source>
        <dbReference type="EMBL" id="MXY94483.1"/>
    </source>
</evidence>
<dbReference type="GO" id="GO:0022857">
    <property type="term" value="F:transmembrane transporter activity"/>
    <property type="evidence" value="ECO:0007669"/>
    <property type="project" value="InterPro"/>
</dbReference>
<evidence type="ECO:0000256" key="1">
    <source>
        <dbReference type="ARBA" id="ARBA00004651"/>
    </source>
</evidence>
<reference evidence="7" key="1">
    <citation type="submission" date="2019-09" db="EMBL/GenBank/DDBJ databases">
        <title>Characterisation of the sponge microbiome using genome-centric metagenomics.</title>
        <authorList>
            <person name="Engelberts J.P."/>
            <person name="Robbins S.J."/>
            <person name="De Goeij J.M."/>
            <person name="Aranda M."/>
            <person name="Bell S.C."/>
            <person name="Webster N.S."/>
        </authorList>
    </citation>
    <scope>NUCLEOTIDE SEQUENCE</scope>
    <source>
        <strain evidence="7">SB0664_bin_27</strain>
    </source>
</reference>
<feature type="transmembrane region" description="Helical" evidence="6">
    <location>
        <begin position="131"/>
        <end position="152"/>
    </location>
</feature>
<gene>
    <name evidence="7" type="ORF">F4Y42_13665</name>
</gene>
<proteinExistence type="predicted"/>
<feature type="transmembrane region" description="Helical" evidence="6">
    <location>
        <begin position="249"/>
        <end position="273"/>
    </location>
</feature>
<evidence type="ECO:0000256" key="3">
    <source>
        <dbReference type="ARBA" id="ARBA00022692"/>
    </source>
</evidence>
<evidence type="ECO:0000256" key="2">
    <source>
        <dbReference type="ARBA" id="ARBA00022475"/>
    </source>
</evidence>
<protein>
    <submittedName>
        <fullName evidence="7">ABC transporter permease</fullName>
    </submittedName>
</protein>
<dbReference type="PANTHER" id="PTHR32196:SF37">
    <property type="entry name" value="L-ARABINOSE TRANSPORT SYSTEM PERMEASE PROTEIN ARAH"/>
    <property type="match status" value="1"/>
</dbReference>
<dbReference type="EMBL" id="VXRG01000113">
    <property type="protein sequence ID" value="MXY94483.1"/>
    <property type="molecule type" value="Genomic_DNA"/>
</dbReference>